<evidence type="ECO:0000313" key="7">
    <source>
        <dbReference type="Ensembl" id="ENSDCDP00010005698.1"/>
    </source>
</evidence>
<proteinExistence type="predicted"/>
<organism evidence="7 8">
    <name type="scientific">Denticeps clupeoides</name>
    <name type="common">denticle herring</name>
    <dbReference type="NCBI Taxonomy" id="299321"/>
    <lineage>
        <taxon>Eukaryota</taxon>
        <taxon>Metazoa</taxon>
        <taxon>Chordata</taxon>
        <taxon>Craniata</taxon>
        <taxon>Vertebrata</taxon>
        <taxon>Euteleostomi</taxon>
        <taxon>Actinopterygii</taxon>
        <taxon>Neopterygii</taxon>
        <taxon>Teleostei</taxon>
        <taxon>Clupei</taxon>
        <taxon>Clupeiformes</taxon>
        <taxon>Denticipitoidei</taxon>
        <taxon>Denticipitidae</taxon>
        <taxon>Denticeps</taxon>
    </lineage>
</organism>
<evidence type="ECO:0000313" key="8">
    <source>
        <dbReference type="Proteomes" id="UP000694580"/>
    </source>
</evidence>
<dbReference type="InterPro" id="IPR023213">
    <property type="entry name" value="CAT-like_dom_sf"/>
</dbReference>
<dbReference type="Gene3D" id="3.30.559.10">
    <property type="entry name" value="Chloramphenicol acetyltransferase-like domain"/>
    <property type="match status" value="1"/>
</dbReference>
<dbReference type="Pfam" id="PF00198">
    <property type="entry name" value="2-oxoacid_dh"/>
    <property type="match status" value="1"/>
</dbReference>
<gene>
    <name evidence="7" type="primary">DBT</name>
</gene>
<dbReference type="GO" id="GO:0016407">
    <property type="term" value="F:acetyltransferase activity"/>
    <property type="evidence" value="ECO:0007669"/>
    <property type="project" value="TreeGrafter"/>
</dbReference>
<dbReference type="GO" id="GO:0005759">
    <property type="term" value="C:mitochondrial matrix"/>
    <property type="evidence" value="ECO:0007669"/>
    <property type="project" value="UniProtKB-SubCell"/>
</dbReference>
<dbReference type="SUPFAM" id="SSF52777">
    <property type="entry name" value="CoA-dependent acyltransferases"/>
    <property type="match status" value="1"/>
</dbReference>
<evidence type="ECO:0000259" key="6">
    <source>
        <dbReference type="Pfam" id="PF00198"/>
    </source>
</evidence>
<evidence type="ECO:0000256" key="5">
    <source>
        <dbReference type="SAM" id="MobiDB-lite"/>
    </source>
</evidence>
<keyword evidence="3" id="KW-0808">Transferase</keyword>
<feature type="domain" description="2-oxoacid dehydrogenase acyltransferase catalytic" evidence="6">
    <location>
        <begin position="227"/>
        <end position="407"/>
    </location>
</feature>
<keyword evidence="4" id="KW-0012">Acyltransferase</keyword>
<evidence type="ECO:0000256" key="1">
    <source>
        <dbReference type="ARBA" id="ARBA00001938"/>
    </source>
</evidence>
<dbReference type="InterPro" id="IPR050743">
    <property type="entry name" value="2-oxoacid_DH_E2_comp"/>
</dbReference>
<dbReference type="PANTHER" id="PTHR43178:SF5">
    <property type="entry name" value="LIPOAMIDE ACYLTRANSFERASE COMPONENT OF BRANCHED-CHAIN ALPHA-KETO ACID DEHYDROGENASE COMPLEX, MITOCHONDRIAL"/>
    <property type="match status" value="1"/>
</dbReference>
<accession>A0AAY4A999</accession>
<dbReference type="AlphaFoldDB" id="A0AAY4A999"/>
<dbReference type="GO" id="GO:0031405">
    <property type="term" value="F:lipoic acid binding"/>
    <property type="evidence" value="ECO:0007669"/>
    <property type="project" value="TreeGrafter"/>
</dbReference>
<evidence type="ECO:0000256" key="2">
    <source>
        <dbReference type="ARBA" id="ARBA00004305"/>
    </source>
</evidence>
<evidence type="ECO:0000256" key="4">
    <source>
        <dbReference type="ARBA" id="ARBA00023315"/>
    </source>
</evidence>
<dbReference type="Ensembl" id="ENSDCDT00010005897.1">
    <property type="protein sequence ID" value="ENSDCDP00010005698.1"/>
    <property type="gene ID" value="ENSDCDG00010002494.1"/>
</dbReference>
<comment type="cofactor">
    <cofactor evidence="1">
        <name>(R)-lipoate</name>
        <dbReference type="ChEBI" id="CHEBI:83088"/>
    </cofactor>
</comment>
<comment type="subcellular location">
    <subcellularLocation>
        <location evidence="2">Mitochondrion matrix</location>
    </subcellularLocation>
</comment>
<feature type="region of interest" description="Disordered" evidence="5">
    <location>
        <begin position="162"/>
        <end position="196"/>
    </location>
</feature>
<sequence>RKLYTALRTFGPKRTFPPVFVQGSFFQTHVLEFRLSDIGEGIREVTVKEWYFFTFYSAQSQWAAMTGARGAVCGDGALLSGTLVTECLSLTVVETPAVSHDHIHQEIKGHKSQAPPAVRCLIKLSEVVGTGKDGMNLNEDNLFTLDKQTGAILPYEEVKQVPPSVVKPPTPPKDKAPVIPPHLQAMPRPVFTGTDRSEPIKGFNKTMVKTMTIALKIPQLPTLEGLAESRRVKLNYMPFFIKVNINTTYLGLLHFPILNAAVDVDCQNITYKVKRLSQHNIAMDTAQGLLVADIKNVQVLSIFDSAVALNGLQNLGSVGQLGTADLTGGAFTLSNIGSQGILPPEVAIGALGKIQVLSRFNSHGSVVKAHSMEVSWSADHRIIDGATMCHFSNLWRSYLENPATMVLDLS</sequence>
<dbReference type="PANTHER" id="PTHR43178">
    <property type="entry name" value="DIHYDROLIPOAMIDE ACETYLTRANSFERASE COMPONENT OF PYRUVATE DEHYDROGENASE COMPLEX"/>
    <property type="match status" value="1"/>
</dbReference>
<dbReference type="Proteomes" id="UP000694580">
    <property type="component" value="Chromosome 4"/>
</dbReference>
<protein>
    <recommendedName>
        <fullName evidence="6">2-oxoacid dehydrogenase acyltransferase catalytic domain-containing protein</fullName>
    </recommendedName>
</protein>
<dbReference type="InterPro" id="IPR001078">
    <property type="entry name" value="2-oxoacid_DH_actylTfrase"/>
</dbReference>
<evidence type="ECO:0000256" key="3">
    <source>
        <dbReference type="ARBA" id="ARBA00022679"/>
    </source>
</evidence>
<name>A0AAY4A999_9TELE</name>
<reference evidence="7 8" key="1">
    <citation type="submission" date="2020-06" db="EMBL/GenBank/DDBJ databases">
        <authorList>
            <consortium name="Wellcome Sanger Institute Data Sharing"/>
        </authorList>
    </citation>
    <scope>NUCLEOTIDE SEQUENCE [LARGE SCALE GENOMIC DNA]</scope>
</reference>
<keyword evidence="8" id="KW-1185">Reference proteome</keyword>
<dbReference type="GeneTree" id="ENSGT00940000156750"/>
<reference evidence="7" key="2">
    <citation type="submission" date="2025-08" db="UniProtKB">
        <authorList>
            <consortium name="Ensembl"/>
        </authorList>
    </citation>
    <scope>IDENTIFICATION</scope>
</reference>
<reference evidence="7" key="3">
    <citation type="submission" date="2025-09" db="UniProtKB">
        <authorList>
            <consortium name="Ensembl"/>
        </authorList>
    </citation>
    <scope>IDENTIFICATION</scope>
</reference>